<accession>A0A7J6H6T6</accession>
<name>A0A7J6H6T6_CANSA</name>
<evidence type="ECO:0000256" key="1">
    <source>
        <dbReference type="ARBA" id="ARBA00004123"/>
    </source>
</evidence>
<keyword evidence="9" id="KW-0175">Coiled coil</keyword>
<dbReference type="AlphaFoldDB" id="A0A7J6H6T6"/>
<dbReference type="Gene3D" id="1.10.10.10">
    <property type="entry name" value="Winged helix-like DNA-binding domain superfamily/Winged helix DNA-binding domain"/>
    <property type="match status" value="1"/>
</dbReference>
<dbReference type="EMBL" id="JAATIQ010000062">
    <property type="protein sequence ID" value="KAF4390651.1"/>
    <property type="molecule type" value="Genomic_DNA"/>
</dbReference>
<dbReference type="Pfam" id="PF00447">
    <property type="entry name" value="HSF_DNA-bind"/>
    <property type="match status" value="1"/>
</dbReference>
<keyword evidence="2" id="KW-0597">Phosphoprotein</keyword>
<evidence type="ECO:0000256" key="2">
    <source>
        <dbReference type="ARBA" id="ARBA00022553"/>
    </source>
</evidence>
<dbReference type="GO" id="GO:0034605">
    <property type="term" value="P:cellular response to heat"/>
    <property type="evidence" value="ECO:0007669"/>
    <property type="project" value="TreeGrafter"/>
</dbReference>
<keyword evidence="3" id="KW-0805">Transcription regulation</keyword>
<evidence type="ECO:0000259" key="11">
    <source>
        <dbReference type="PROSITE" id="PS00434"/>
    </source>
</evidence>
<evidence type="ECO:0000256" key="6">
    <source>
        <dbReference type="ARBA" id="ARBA00023163"/>
    </source>
</evidence>
<dbReference type="SUPFAM" id="SSF46785">
    <property type="entry name" value="Winged helix' DNA-binding domain"/>
    <property type="match status" value="1"/>
</dbReference>
<gene>
    <name evidence="12" type="ORF">G4B88_015541</name>
</gene>
<dbReference type="FunFam" id="1.10.10.10:FF:000057">
    <property type="entry name" value="Heat shock transcription factor 1"/>
    <property type="match status" value="1"/>
</dbReference>
<evidence type="ECO:0000313" key="12">
    <source>
        <dbReference type="EMBL" id="KAF4390651.1"/>
    </source>
</evidence>
<keyword evidence="6" id="KW-0804">Transcription</keyword>
<evidence type="ECO:0000256" key="5">
    <source>
        <dbReference type="ARBA" id="ARBA00023125"/>
    </source>
</evidence>
<dbReference type="InterPro" id="IPR036390">
    <property type="entry name" value="WH_DNA-bd_sf"/>
</dbReference>
<feature type="coiled-coil region" evidence="9">
    <location>
        <begin position="125"/>
        <end position="173"/>
    </location>
</feature>
<dbReference type="GO" id="GO:0005634">
    <property type="term" value="C:nucleus"/>
    <property type="evidence" value="ECO:0007669"/>
    <property type="project" value="UniProtKB-SubCell"/>
</dbReference>
<comment type="subcellular location">
    <subcellularLocation>
        <location evidence="1">Nucleus</location>
    </subcellularLocation>
</comment>
<dbReference type="GO" id="GO:0003700">
    <property type="term" value="F:DNA-binding transcription factor activity"/>
    <property type="evidence" value="ECO:0007669"/>
    <property type="project" value="InterPro"/>
</dbReference>
<dbReference type="PANTHER" id="PTHR10015:SF445">
    <property type="entry name" value="HEAT STRESS TRANSCRIPTION FACTOR A-4B-LIKE"/>
    <property type="match status" value="1"/>
</dbReference>
<dbReference type="PROSITE" id="PS00434">
    <property type="entry name" value="HSF_DOMAIN"/>
    <property type="match status" value="1"/>
</dbReference>
<comment type="caution">
    <text evidence="12">The sequence shown here is derived from an EMBL/GenBank/DDBJ whole genome shotgun (WGS) entry which is preliminary data.</text>
</comment>
<organism evidence="12 13">
    <name type="scientific">Cannabis sativa</name>
    <name type="common">Hemp</name>
    <name type="synonym">Marijuana</name>
    <dbReference type="NCBI Taxonomy" id="3483"/>
    <lineage>
        <taxon>Eukaryota</taxon>
        <taxon>Viridiplantae</taxon>
        <taxon>Streptophyta</taxon>
        <taxon>Embryophyta</taxon>
        <taxon>Tracheophyta</taxon>
        <taxon>Spermatophyta</taxon>
        <taxon>Magnoliopsida</taxon>
        <taxon>eudicotyledons</taxon>
        <taxon>Gunneridae</taxon>
        <taxon>Pentapetalae</taxon>
        <taxon>rosids</taxon>
        <taxon>fabids</taxon>
        <taxon>Rosales</taxon>
        <taxon>Cannabaceae</taxon>
        <taxon>Cannabis</taxon>
    </lineage>
</organism>
<evidence type="ECO:0000256" key="4">
    <source>
        <dbReference type="ARBA" id="ARBA00023016"/>
    </source>
</evidence>
<evidence type="ECO:0000313" key="13">
    <source>
        <dbReference type="Proteomes" id="UP000583929"/>
    </source>
</evidence>
<proteinExistence type="inferred from homology"/>
<dbReference type="GO" id="GO:0006357">
    <property type="term" value="P:regulation of transcription by RNA polymerase II"/>
    <property type="evidence" value="ECO:0007669"/>
    <property type="project" value="TreeGrafter"/>
</dbReference>
<dbReference type="GO" id="GO:0000978">
    <property type="term" value="F:RNA polymerase II cis-regulatory region sequence-specific DNA binding"/>
    <property type="evidence" value="ECO:0007669"/>
    <property type="project" value="TreeGrafter"/>
</dbReference>
<evidence type="ECO:0000256" key="10">
    <source>
        <dbReference type="SAM" id="MobiDB-lite"/>
    </source>
</evidence>
<keyword evidence="5" id="KW-0238">DNA-binding</keyword>
<feature type="region of interest" description="Disordered" evidence="10">
    <location>
        <begin position="400"/>
        <end position="437"/>
    </location>
</feature>
<dbReference type="PRINTS" id="PR00056">
    <property type="entry name" value="HSFDOMAIN"/>
</dbReference>
<evidence type="ECO:0000256" key="9">
    <source>
        <dbReference type="SAM" id="Coils"/>
    </source>
</evidence>
<feature type="compositionally biased region" description="Low complexity" evidence="10">
    <location>
        <begin position="416"/>
        <end position="428"/>
    </location>
</feature>
<feature type="domain" description="HSF-type DNA-binding" evidence="11">
    <location>
        <begin position="53"/>
        <end position="77"/>
    </location>
</feature>
<dbReference type="PANTHER" id="PTHR10015">
    <property type="entry name" value="HEAT SHOCK TRANSCRIPTION FACTOR"/>
    <property type="match status" value="1"/>
</dbReference>
<evidence type="ECO:0000256" key="3">
    <source>
        <dbReference type="ARBA" id="ARBA00023015"/>
    </source>
</evidence>
<comment type="similarity">
    <text evidence="8">Belongs to the HSF family. Class A subfamily.</text>
</comment>
<feature type="region of interest" description="Disordered" evidence="10">
    <location>
        <begin position="294"/>
        <end position="313"/>
    </location>
</feature>
<dbReference type="SMART" id="SM00415">
    <property type="entry name" value="HSF"/>
    <property type="match status" value="1"/>
</dbReference>
<feature type="compositionally biased region" description="Low complexity" evidence="10">
    <location>
        <begin position="294"/>
        <end position="310"/>
    </location>
</feature>
<dbReference type="InterPro" id="IPR000232">
    <property type="entry name" value="HSF_DNA-bd"/>
</dbReference>
<keyword evidence="4" id="KW-0346">Stress response</keyword>
<reference evidence="12 13" key="1">
    <citation type="journal article" date="2020" name="bioRxiv">
        <title>Sequence and annotation of 42 cannabis genomes reveals extensive copy number variation in cannabinoid synthesis and pathogen resistance genes.</title>
        <authorList>
            <person name="Mckernan K.J."/>
            <person name="Helbert Y."/>
            <person name="Kane L.T."/>
            <person name="Ebling H."/>
            <person name="Zhang L."/>
            <person name="Liu B."/>
            <person name="Eaton Z."/>
            <person name="Mclaughlin S."/>
            <person name="Kingan S."/>
            <person name="Baybayan P."/>
            <person name="Concepcion G."/>
            <person name="Jordan M."/>
            <person name="Riva A."/>
            <person name="Barbazuk W."/>
            <person name="Harkins T."/>
        </authorList>
    </citation>
    <scope>NUCLEOTIDE SEQUENCE [LARGE SCALE GENOMIC DNA]</scope>
    <source>
        <strain evidence="13">cv. Jamaican Lion 4</strain>
        <tissue evidence="12">Leaf</tissue>
    </source>
</reference>
<protein>
    <recommendedName>
        <fullName evidence="11">HSF-type DNA-binding domain-containing protein</fullName>
    </recommendedName>
</protein>
<feature type="region of interest" description="Disordered" evidence="10">
    <location>
        <begin position="205"/>
        <end position="226"/>
    </location>
</feature>
<keyword evidence="7" id="KW-0539">Nucleus</keyword>
<dbReference type="InterPro" id="IPR036388">
    <property type="entry name" value="WH-like_DNA-bd_sf"/>
</dbReference>
<evidence type="ECO:0000256" key="8">
    <source>
        <dbReference type="ARBA" id="ARBA00061350"/>
    </source>
</evidence>
<dbReference type="Proteomes" id="UP000583929">
    <property type="component" value="Unassembled WGS sequence"/>
</dbReference>
<keyword evidence="13" id="KW-1185">Reference proteome</keyword>
<evidence type="ECO:0000256" key="7">
    <source>
        <dbReference type="ARBA" id="ARBA00023242"/>
    </source>
</evidence>
<sequence>MDGSQGSSTAPAPFLTKTYELVEEPMTDNIVSWSQNGCSFVVWNPTEFSKDLLPMYFKHNNFSSFVRQLNTYGFRKIDPDQWEFANEEFIRGQRHLLKNIHRRKPIHSHSIHNQVNSVPLTDTERYEYEKEIKRLKNEKNSLQLTLQMHEREKQEFELQKQSLNNRFQTMEQRQMQLMSSLAELMQKPSFASILMQHSDNHNKKRRLLNSSSNHSDESNIDENSNWNQEDTKLNHIEKLEGSIEFWESFLYRIGEEFNSVAGVFSQASPMIDTEIVQHVELNFCRSCSPLSHPSSPNSFDNNNNNVHSSPEAPGSPINHLDIANIFSICLDAVDTTPKSSKLDMNSSPACGAEVEASKEEEDVGVTEVSPAKVNDFFWEQCLTETPPASSDLHEIQPERVQIDESSNGSKAATHKTNWWNMNSNNNTTQRGHLTSAN</sequence>